<dbReference type="AlphaFoldDB" id="A0A538U0T2"/>
<comment type="caution">
    <text evidence="1">The sequence shown here is derived from an EMBL/GenBank/DDBJ whole genome shotgun (WGS) entry which is preliminary data.</text>
</comment>
<accession>A0A538U0T2</accession>
<name>A0A538U0T2_UNCEI</name>
<evidence type="ECO:0000313" key="2">
    <source>
        <dbReference type="Proteomes" id="UP000319771"/>
    </source>
</evidence>
<evidence type="ECO:0000313" key="1">
    <source>
        <dbReference type="EMBL" id="TMQ69473.1"/>
    </source>
</evidence>
<organism evidence="1 2">
    <name type="scientific">Eiseniibacteriota bacterium</name>
    <dbReference type="NCBI Taxonomy" id="2212470"/>
    <lineage>
        <taxon>Bacteria</taxon>
        <taxon>Candidatus Eiseniibacteriota</taxon>
    </lineage>
</organism>
<proteinExistence type="predicted"/>
<protein>
    <recommendedName>
        <fullName evidence="3">DUF3859 domain-containing protein</fullName>
    </recommendedName>
</protein>
<evidence type="ECO:0008006" key="3">
    <source>
        <dbReference type="Google" id="ProtNLM"/>
    </source>
</evidence>
<reference evidence="1 2" key="1">
    <citation type="journal article" date="2019" name="Nat. Microbiol.">
        <title>Mediterranean grassland soil C-N compound turnover is dependent on rainfall and depth, and is mediated by genomically divergent microorganisms.</title>
        <authorList>
            <person name="Diamond S."/>
            <person name="Andeer P.F."/>
            <person name="Li Z."/>
            <person name="Crits-Christoph A."/>
            <person name="Burstein D."/>
            <person name="Anantharaman K."/>
            <person name="Lane K.R."/>
            <person name="Thomas B.C."/>
            <person name="Pan C."/>
            <person name="Northen T.R."/>
            <person name="Banfield J.F."/>
        </authorList>
    </citation>
    <scope>NUCLEOTIDE SEQUENCE [LARGE SCALE GENOMIC DNA]</scope>
    <source>
        <strain evidence="1">WS_11</strain>
    </source>
</reference>
<dbReference type="Proteomes" id="UP000319771">
    <property type="component" value="Unassembled WGS sequence"/>
</dbReference>
<dbReference type="EMBL" id="VBPB01000305">
    <property type="protein sequence ID" value="TMQ69473.1"/>
    <property type="molecule type" value="Genomic_DNA"/>
</dbReference>
<sequence length="145" mass="15721">MKGHAPGKLAVFIAASDSTAFIDEWTTATYKHPVAIRGIHEIARGKTAHIAFIVTGHSPGSDGRSHVDIDVCVRRPDGSVAYQEAAYGRLARRNDGQVGFVMADPTLEFGVDQTDPLGPWRIEAVAHDRVRGTQATAIYLLTVRK</sequence>
<gene>
    <name evidence="1" type="ORF">E6K81_14865</name>
</gene>